<dbReference type="Proteomes" id="UP000239898">
    <property type="component" value="Unassembled WGS sequence"/>
</dbReference>
<protein>
    <submittedName>
        <fullName evidence="2">Uncharacterized protein</fullName>
    </submittedName>
</protein>
<keyword evidence="3" id="KW-1185">Reference proteome</keyword>
<sequence length="59" mass="6523">MKFHESRPPHIRFPPAPPQGGREHFSTAQALLRAAADRLYRSKLGGCNRVSARSIDVPA</sequence>
<proteinExistence type="predicted"/>
<evidence type="ECO:0000256" key="1">
    <source>
        <dbReference type="SAM" id="MobiDB-lite"/>
    </source>
</evidence>
<comment type="caution">
    <text evidence="2">The sequence shown here is derived from an EMBL/GenBank/DDBJ whole genome shotgun (WGS) entry which is preliminary data.</text>
</comment>
<dbReference type="EMBL" id="MIGX01000001">
    <property type="protein sequence ID" value="PPT93356.1"/>
    <property type="molecule type" value="Genomic_DNA"/>
</dbReference>
<gene>
    <name evidence="2" type="ORF">XthCFBP4691_00340</name>
</gene>
<dbReference type="AlphaFoldDB" id="A0A2S6ZMC4"/>
<evidence type="ECO:0000313" key="2">
    <source>
        <dbReference type="EMBL" id="PPT93356.1"/>
    </source>
</evidence>
<accession>A0A2S6ZMC4</accession>
<reference evidence="2 3" key="1">
    <citation type="submission" date="2016-08" db="EMBL/GenBank/DDBJ databases">
        <title>Evolution of the type three secretion system and type three effector repertoires in Xanthomonas.</title>
        <authorList>
            <person name="Merda D."/>
            <person name="Briand M."/>
            <person name="Bosis E."/>
            <person name="Rousseau C."/>
            <person name="Portier P."/>
            <person name="Jacques M.-A."/>
            <person name="Fischer-Le Saux M."/>
        </authorList>
    </citation>
    <scope>NUCLEOTIDE SEQUENCE [LARGE SCALE GENOMIC DNA]</scope>
    <source>
        <strain evidence="2 3">CFBP 4691</strain>
    </source>
</reference>
<feature type="region of interest" description="Disordered" evidence="1">
    <location>
        <begin position="1"/>
        <end position="23"/>
    </location>
</feature>
<name>A0A2S6ZMC4_9XANT</name>
<organism evidence="2 3">
    <name type="scientific">Xanthomonas theicola</name>
    <dbReference type="NCBI Taxonomy" id="56464"/>
    <lineage>
        <taxon>Bacteria</taxon>
        <taxon>Pseudomonadati</taxon>
        <taxon>Pseudomonadota</taxon>
        <taxon>Gammaproteobacteria</taxon>
        <taxon>Lysobacterales</taxon>
        <taxon>Lysobacteraceae</taxon>
        <taxon>Xanthomonas</taxon>
    </lineage>
</organism>
<evidence type="ECO:0000313" key="3">
    <source>
        <dbReference type="Proteomes" id="UP000239898"/>
    </source>
</evidence>